<sequence length="387" mass="42535">MHHDPELQRQAEATVKENRFLAMLRRWRWFSAFVLLPSLFGILYFGFIAADIYVSESRFVIKGPDQKQSGGGAIGAILQGGGFGGGQDQASEIIGFIQSRDALSGLTENIDVRGAFASQEADFFSRFPLIHQTGSFEDLFTYYGSMVSALPDPQTGLTQLSVKAFTPEEAQSINLGLLRLSEELVNRLNQRVNSQAIDEAEARVAEAQVRVRDARIRLGAYRNTAEILDPQQQGLGVLAVSDGLITQEAALRAQLTQIRRIAGDHPSIPALEERIAAVSQQIASQTARAVGTPDGLASRLTEYENLIVEQEFATQLLTVANAALEQARVEAERQQYYIERVVEPNLPDAAILPARLKNILAVIFASLCLYLVGWMLAVGIREHAPEE</sequence>
<keyword evidence="1" id="KW-0812">Transmembrane</keyword>
<proteinExistence type="predicted"/>
<dbReference type="RefSeq" id="WP_218316940.1">
    <property type="nucleotide sequence ID" value="NZ_JAGSPB010000002.1"/>
</dbReference>
<keyword evidence="1" id="KW-0472">Membrane</keyword>
<accession>A0ABS6SMV7</accession>
<name>A0ABS6SMV7_9SPHN</name>
<protein>
    <submittedName>
        <fullName evidence="2">Capsule biosynthesis protein</fullName>
    </submittedName>
</protein>
<evidence type="ECO:0000256" key="1">
    <source>
        <dbReference type="SAM" id="Phobius"/>
    </source>
</evidence>
<feature type="transmembrane region" description="Helical" evidence="1">
    <location>
        <begin position="359"/>
        <end position="380"/>
    </location>
</feature>
<comment type="caution">
    <text evidence="2">The sequence shown here is derived from an EMBL/GenBank/DDBJ whole genome shotgun (WGS) entry which is preliminary data.</text>
</comment>
<keyword evidence="1" id="KW-1133">Transmembrane helix</keyword>
<dbReference type="Proteomes" id="UP000699975">
    <property type="component" value="Unassembled WGS sequence"/>
</dbReference>
<dbReference type="InterPro" id="IPR050445">
    <property type="entry name" value="Bact_polysacc_biosynth/exp"/>
</dbReference>
<dbReference type="PANTHER" id="PTHR32309:SF13">
    <property type="entry name" value="FERRIC ENTEROBACTIN TRANSPORT PROTEIN FEPE"/>
    <property type="match status" value="1"/>
</dbReference>
<feature type="transmembrane region" description="Helical" evidence="1">
    <location>
        <begin position="29"/>
        <end position="54"/>
    </location>
</feature>
<evidence type="ECO:0000313" key="3">
    <source>
        <dbReference type="Proteomes" id="UP000699975"/>
    </source>
</evidence>
<dbReference type="PANTHER" id="PTHR32309">
    <property type="entry name" value="TYROSINE-PROTEIN KINASE"/>
    <property type="match status" value="1"/>
</dbReference>
<reference evidence="2 3" key="1">
    <citation type="submission" date="2021-04" db="EMBL/GenBank/DDBJ databases">
        <authorList>
            <person name="Pira H."/>
            <person name="Risdian C."/>
            <person name="Wink J."/>
        </authorList>
    </citation>
    <scope>NUCLEOTIDE SEQUENCE [LARGE SCALE GENOMIC DNA]</scope>
    <source>
        <strain evidence="2 3">WH131</strain>
    </source>
</reference>
<evidence type="ECO:0000313" key="2">
    <source>
        <dbReference type="EMBL" id="MBV7266324.1"/>
    </source>
</evidence>
<gene>
    <name evidence="2" type="ORF">KCG45_09050</name>
</gene>
<dbReference type="EMBL" id="JAGSPB010000002">
    <property type="protein sequence ID" value="MBV7266324.1"/>
    <property type="molecule type" value="Genomic_DNA"/>
</dbReference>
<organism evidence="2 3">
    <name type="scientific">Erythrobacter ani</name>
    <dbReference type="NCBI Taxonomy" id="2827235"/>
    <lineage>
        <taxon>Bacteria</taxon>
        <taxon>Pseudomonadati</taxon>
        <taxon>Pseudomonadota</taxon>
        <taxon>Alphaproteobacteria</taxon>
        <taxon>Sphingomonadales</taxon>
        <taxon>Erythrobacteraceae</taxon>
        <taxon>Erythrobacter/Porphyrobacter group</taxon>
        <taxon>Erythrobacter</taxon>
    </lineage>
</organism>
<keyword evidence="3" id="KW-1185">Reference proteome</keyword>